<comment type="caution">
    <text evidence="2">The sequence shown here is derived from an EMBL/GenBank/DDBJ whole genome shotgun (WGS) entry which is preliminary data.</text>
</comment>
<accession>A0A8S9ZT30</accession>
<evidence type="ECO:0000313" key="2">
    <source>
        <dbReference type="EMBL" id="KAF7636311.1"/>
    </source>
</evidence>
<proteinExistence type="predicted"/>
<keyword evidence="3" id="KW-1185">Reference proteome</keyword>
<feature type="chain" id="PRO_5035854423" evidence="1">
    <location>
        <begin position="18"/>
        <end position="152"/>
    </location>
</feature>
<dbReference type="Proteomes" id="UP000605970">
    <property type="component" value="Unassembled WGS sequence"/>
</dbReference>
<organism evidence="2 3">
    <name type="scientific">Meloidogyne graminicola</name>
    <dbReference type="NCBI Taxonomy" id="189291"/>
    <lineage>
        <taxon>Eukaryota</taxon>
        <taxon>Metazoa</taxon>
        <taxon>Ecdysozoa</taxon>
        <taxon>Nematoda</taxon>
        <taxon>Chromadorea</taxon>
        <taxon>Rhabditida</taxon>
        <taxon>Tylenchina</taxon>
        <taxon>Tylenchomorpha</taxon>
        <taxon>Tylenchoidea</taxon>
        <taxon>Meloidogynidae</taxon>
        <taxon>Meloidogyninae</taxon>
        <taxon>Meloidogyne</taxon>
    </lineage>
</organism>
<keyword evidence="1" id="KW-0732">Signal</keyword>
<gene>
    <name evidence="2" type="ORF">Mgra_00004298</name>
</gene>
<feature type="signal peptide" evidence="1">
    <location>
        <begin position="1"/>
        <end position="17"/>
    </location>
</feature>
<sequence>MSNIILIFLIFLPIAYSNNDWYEGIIYPLPNNPQIKFKKNDPTKEFTLNLKNSMRRCSIELGGIKIIDNPDETKDKNVKKFKIEEFKNEMNAEIKIECNGEKIKGKFKETQIFSGNECNVSVNLIEKNEKSVYFHINDIGYQLDYSHNNKGN</sequence>
<dbReference type="EMBL" id="JABEBT010000031">
    <property type="protein sequence ID" value="KAF7636311.1"/>
    <property type="molecule type" value="Genomic_DNA"/>
</dbReference>
<evidence type="ECO:0000256" key="1">
    <source>
        <dbReference type="SAM" id="SignalP"/>
    </source>
</evidence>
<evidence type="ECO:0000313" key="3">
    <source>
        <dbReference type="Proteomes" id="UP000605970"/>
    </source>
</evidence>
<dbReference type="AlphaFoldDB" id="A0A8S9ZT30"/>
<protein>
    <submittedName>
        <fullName evidence="2">Uncharacterized protein</fullName>
    </submittedName>
</protein>
<reference evidence="2" key="1">
    <citation type="journal article" date="2020" name="Ecol. Evol.">
        <title>Genome structure and content of the rice root-knot nematode (Meloidogyne graminicola).</title>
        <authorList>
            <person name="Phan N.T."/>
            <person name="Danchin E.G.J."/>
            <person name="Klopp C."/>
            <person name="Perfus-Barbeoch L."/>
            <person name="Kozlowski D.K."/>
            <person name="Koutsovoulos G.D."/>
            <person name="Lopez-Roques C."/>
            <person name="Bouchez O."/>
            <person name="Zahm M."/>
            <person name="Besnard G."/>
            <person name="Bellafiore S."/>
        </authorList>
    </citation>
    <scope>NUCLEOTIDE SEQUENCE</scope>
    <source>
        <strain evidence="2">VN-18</strain>
    </source>
</reference>
<name>A0A8S9ZT30_9BILA</name>